<reference evidence="8 9" key="1">
    <citation type="submission" date="2024-08" db="EMBL/GenBank/DDBJ databases">
        <title>Insights into the chromosomal genome structure of Flemingia macrophylla.</title>
        <authorList>
            <person name="Ding Y."/>
            <person name="Zhao Y."/>
            <person name="Bi W."/>
            <person name="Wu M."/>
            <person name="Zhao G."/>
            <person name="Gong Y."/>
            <person name="Li W."/>
            <person name="Zhang P."/>
        </authorList>
    </citation>
    <scope>NUCLEOTIDE SEQUENCE [LARGE SCALE GENOMIC DNA]</scope>
    <source>
        <strain evidence="8">DYQJB</strain>
        <tissue evidence="8">Leaf</tissue>
    </source>
</reference>
<proteinExistence type="predicted"/>
<keyword evidence="4" id="KW-0804">Transcription</keyword>
<dbReference type="GO" id="GO:0005634">
    <property type="term" value="C:nucleus"/>
    <property type="evidence" value="ECO:0007669"/>
    <property type="project" value="UniProtKB-SubCell"/>
</dbReference>
<sequence>MEEQSNQDNHEQLVSCETGGTSNDVSYSTEAHLIPNPKFVIAASASSGRNGSHWSCLPKPSHSYVEYLSESSNYLPNTSTEYMFGSSYLPLGNFNDGNGVSGTDRNFLYNDPGKVCAFKPFGSSSNDLDIRKQVEFWRPDEGEEAIKVEAESSQNLLYAESHESWTAESVGDKHKASQLDPMVMVGAPALLPKPGCSSSKQKARVTDRQRRQRIADNLKALHELLPNPTEGSQAYVLDDIIDYVKYLQLQIKEQSGSRLQADSTAIPLVFHEGYGHYINQQMLNEPLEEIMGKLLEEHSAAAGQLLESKGLFLLPMALVDELNEAMQMFGGSALA</sequence>
<organism evidence="8 9">
    <name type="scientific">Flemingia macrophylla</name>
    <dbReference type="NCBI Taxonomy" id="520843"/>
    <lineage>
        <taxon>Eukaryota</taxon>
        <taxon>Viridiplantae</taxon>
        <taxon>Streptophyta</taxon>
        <taxon>Embryophyta</taxon>
        <taxon>Tracheophyta</taxon>
        <taxon>Spermatophyta</taxon>
        <taxon>Magnoliopsida</taxon>
        <taxon>eudicotyledons</taxon>
        <taxon>Gunneridae</taxon>
        <taxon>Pentapetalae</taxon>
        <taxon>rosids</taxon>
        <taxon>fabids</taxon>
        <taxon>Fabales</taxon>
        <taxon>Fabaceae</taxon>
        <taxon>Papilionoideae</taxon>
        <taxon>50 kb inversion clade</taxon>
        <taxon>NPAAA clade</taxon>
        <taxon>indigoferoid/millettioid clade</taxon>
        <taxon>Phaseoleae</taxon>
        <taxon>Flemingia</taxon>
    </lineage>
</organism>
<dbReference type="Proteomes" id="UP001603857">
    <property type="component" value="Unassembled WGS sequence"/>
</dbReference>
<evidence type="ECO:0000313" key="9">
    <source>
        <dbReference type="Proteomes" id="UP001603857"/>
    </source>
</evidence>
<dbReference type="SUPFAM" id="SSF47459">
    <property type="entry name" value="HLH, helix-loop-helix DNA-binding domain"/>
    <property type="match status" value="1"/>
</dbReference>
<evidence type="ECO:0000256" key="6">
    <source>
        <dbReference type="SAM" id="MobiDB-lite"/>
    </source>
</evidence>
<keyword evidence="3" id="KW-0238">DNA-binding</keyword>
<evidence type="ECO:0000256" key="2">
    <source>
        <dbReference type="ARBA" id="ARBA00023015"/>
    </source>
</evidence>
<keyword evidence="2" id="KW-0805">Transcription regulation</keyword>
<keyword evidence="5" id="KW-0539">Nucleus</keyword>
<gene>
    <name evidence="8" type="ORF">Fmac_027947</name>
</gene>
<dbReference type="InterPro" id="IPR045843">
    <property type="entry name" value="IND-like"/>
</dbReference>
<dbReference type="SMART" id="SM00353">
    <property type="entry name" value="HLH"/>
    <property type="match status" value="1"/>
</dbReference>
<comment type="subcellular location">
    <subcellularLocation>
        <location evidence="1">Nucleus</location>
    </subcellularLocation>
</comment>
<evidence type="ECO:0000256" key="4">
    <source>
        <dbReference type="ARBA" id="ARBA00023163"/>
    </source>
</evidence>
<keyword evidence="9" id="KW-1185">Reference proteome</keyword>
<evidence type="ECO:0000256" key="1">
    <source>
        <dbReference type="ARBA" id="ARBA00004123"/>
    </source>
</evidence>
<evidence type="ECO:0000259" key="7">
    <source>
        <dbReference type="PROSITE" id="PS50888"/>
    </source>
</evidence>
<name>A0ABD1LJT4_9FABA</name>
<dbReference type="EMBL" id="JBGMDY010000009">
    <property type="protein sequence ID" value="KAL2323568.1"/>
    <property type="molecule type" value="Genomic_DNA"/>
</dbReference>
<feature type="domain" description="BHLH" evidence="7">
    <location>
        <begin position="198"/>
        <end position="247"/>
    </location>
</feature>
<comment type="caution">
    <text evidence="8">The sequence shown here is derived from an EMBL/GenBank/DDBJ whole genome shotgun (WGS) entry which is preliminary data.</text>
</comment>
<dbReference type="InterPro" id="IPR011598">
    <property type="entry name" value="bHLH_dom"/>
</dbReference>
<dbReference type="InterPro" id="IPR036638">
    <property type="entry name" value="HLH_DNA-bd_sf"/>
</dbReference>
<protein>
    <recommendedName>
        <fullName evidence="7">BHLH domain-containing protein</fullName>
    </recommendedName>
</protein>
<evidence type="ECO:0000256" key="3">
    <source>
        <dbReference type="ARBA" id="ARBA00023125"/>
    </source>
</evidence>
<dbReference type="InterPro" id="IPR045239">
    <property type="entry name" value="bHLH95_bHLH"/>
</dbReference>
<accession>A0ABD1LJT4</accession>
<evidence type="ECO:0000313" key="8">
    <source>
        <dbReference type="EMBL" id="KAL2323568.1"/>
    </source>
</evidence>
<feature type="region of interest" description="Disordered" evidence="6">
    <location>
        <begin position="1"/>
        <end position="22"/>
    </location>
</feature>
<evidence type="ECO:0000256" key="5">
    <source>
        <dbReference type="ARBA" id="ARBA00023242"/>
    </source>
</evidence>
<dbReference type="CDD" id="cd11393">
    <property type="entry name" value="bHLH_AtbHLH_like"/>
    <property type="match status" value="1"/>
</dbReference>
<dbReference type="GO" id="GO:0003677">
    <property type="term" value="F:DNA binding"/>
    <property type="evidence" value="ECO:0007669"/>
    <property type="project" value="UniProtKB-KW"/>
</dbReference>
<dbReference type="PANTHER" id="PTHR16223">
    <property type="entry name" value="TRANSCRIPTION FACTOR BHLH83-RELATED"/>
    <property type="match status" value="1"/>
</dbReference>
<dbReference type="PANTHER" id="PTHR16223:SF109">
    <property type="entry name" value="BHLH DOMAIN-CONTAINING PROTEIN"/>
    <property type="match status" value="1"/>
</dbReference>
<dbReference type="PROSITE" id="PS50888">
    <property type="entry name" value="BHLH"/>
    <property type="match status" value="1"/>
</dbReference>
<dbReference type="AlphaFoldDB" id="A0ABD1LJT4"/>
<dbReference type="Gene3D" id="4.10.280.10">
    <property type="entry name" value="Helix-loop-helix DNA-binding domain"/>
    <property type="match status" value="1"/>
</dbReference>
<dbReference type="Pfam" id="PF00010">
    <property type="entry name" value="HLH"/>
    <property type="match status" value="1"/>
</dbReference>